<feature type="chain" id="PRO_5006914798" evidence="6">
    <location>
        <begin position="36"/>
        <end position="177"/>
    </location>
</feature>
<evidence type="ECO:0000313" key="7">
    <source>
        <dbReference type="EMBL" id="KTD19281.1"/>
    </source>
</evidence>
<dbReference type="Pfam" id="PF07813">
    <property type="entry name" value="LTXXQ"/>
    <property type="match status" value="1"/>
</dbReference>
<accession>A0A0W0VGN6</accession>
<evidence type="ECO:0000256" key="3">
    <source>
        <dbReference type="ARBA" id="ARBA00022729"/>
    </source>
</evidence>
<reference evidence="7 8" key="1">
    <citation type="submission" date="2015-11" db="EMBL/GenBank/DDBJ databases">
        <title>Genomic analysis of 38 Legionella species identifies large and diverse effector repertoires.</title>
        <authorList>
            <person name="Burstein D."/>
            <person name="Amaro F."/>
            <person name="Zusman T."/>
            <person name="Lifshitz Z."/>
            <person name="Cohen O."/>
            <person name="Gilbert J.A."/>
            <person name="Pupko T."/>
            <person name="Shuman H.A."/>
            <person name="Segal G."/>
        </authorList>
    </citation>
    <scope>NUCLEOTIDE SEQUENCE [LARGE SCALE GENOMIC DNA]</scope>
    <source>
        <strain evidence="7 8">ATCC 49751</strain>
    </source>
</reference>
<dbReference type="PATRIC" id="fig|45067.4.peg.2242"/>
<keyword evidence="4" id="KW-0574">Periplasm</keyword>
<organism evidence="7 8">
    <name type="scientific">Legionella lansingensis</name>
    <dbReference type="NCBI Taxonomy" id="45067"/>
    <lineage>
        <taxon>Bacteria</taxon>
        <taxon>Pseudomonadati</taxon>
        <taxon>Pseudomonadota</taxon>
        <taxon>Gammaproteobacteria</taxon>
        <taxon>Legionellales</taxon>
        <taxon>Legionellaceae</taxon>
        <taxon>Legionella</taxon>
    </lineage>
</organism>
<dbReference type="Gene3D" id="1.20.120.1490">
    <property type="match status" value="1"/>
</dbReference>
<gene>
    <name evidence="7" type="ORF">Llan_2133</name>
</gene>
<evidence type="ECO:0000256" key="5">
    <source>
        <dbReference type="SAM" id="MobiDB-lite"/>
    </source>
</evidence>
<dbReference type="PIRSF" id="PIRSF034445">
    <property type="entry name" value="CpxP_Spy"/>
    <property type="match status" value="1"/>
</dbReference>
<dbReference type="GO" id="GO:0051082">
    <property type="term" value="F:unfolded protein binding"/>
    <property type="evidence" value="ECO:0007669"/>
    <property type="project" value="TreeGrafter"/>
</dbReference>
<name>A0A0W0VGN6_9GAMM</name>
<dbReference type="eggNOG" id="COG3678">
    <property type="taxonomic scope" value="Bacteria"/>
</dbReference>
<dbReference type="PANTHER" id="PTHR38102">
    <property type="entry name" value="PERIPLASMIC CHAPERONE SPY"/>
    <property type="match status" value="1"/>
</dbReference>
<evidence type="ECO:0000256" key="6">
    <source>
        <dbReference type="SAM" id="SignalP"/>
    </source>
</evidence>
<proteinExistence type="inferred from homology"/>
<evidence type="ECO:0000256" key="1">
    <source>
        <dbReference type="ARBA" id="ARBA00004418"/>
    </source>
</evidence>
<comment type="subcellular location">
    <subcellularLocation>
        <location evidence="1">Periplasm</location>
    </subcellularLocation>
</comment>
<feature type="compositionally biased region" description="Low complexity" evidence="5">
    <location>
        <begin position="37"/>
        <end position="53"/>
    </location>
</feature>
<keyword evidence="3 6" id="KW-0732">Signal</keyword>
<dbReference type="InterPro" id="IPR052211">
    <property type="entry name" value="Cpx_auxiliary_protein"/>
</dbReference>
<feature type="compositionally biased region" description="Basic and acidic residues" evidence="5">
    <location>
        <begin position="54"/>
        <end position="64"/>
    </location>
</feature>
<sequence>MLEVLQQRLTKDSKMKKITLAAVALSFIMGPMAFATTSTTSDQTTTTPSTTSDQMKDKMGSGCPHKERMKEMMQSLNLDSSQQAKIKAIKDQLRQSQQSNMQQMKSIRSQIHDLITSGTMDESKLNSLIDQKKELLGQMIKAKIKAKQQIYNVLNDQQKSQFKQMLQQWEQNKGTQS</sequence>
<evidence type="ECO:0000313" key="8">
    <source>
        <dbReference type="Proteomes" id="UP000054869"/>
    </source>
</evidence>
<dbReference type="EMBL" id="LNYI01000053">
    <property type="protein sequence ID" value="KTD19281.1"/>
    <property type="molecule type" value="Genomic_DNA"/>
</dbReference>
<comment type="caution">
    <text evidence="7">The sequence shown here is derived from an EMBL/GenBank/DDBJ whole genome shotgun (WGS) entry which is preliminary data.</text>
</comment>
<evidence type="ECO:0000256" key="4">
    <source>
        <dbReference type="ARBA" id="ARBA00022764"/>
    </source>
</evidence>
<dbReference type="STRING" id="45067.Llan_2133"/>
<evidence type="ECO:0000256" key="2">
    <source>
        <dbReference type="ARBA" id="ARBA00008441"/>
    </source>
</evidence>
<dbReference type="InterPro" id="IPR012899">
    <property type="entry name" value="LTXXQ"/>
</dbReference>
<dbReference type="Proteomes" id="UP000054869">
    <property type="component" value="Unassembled WGS sequence"/>
</dbReference>
<keyword evidence="8" id="KW-1185">Reference proteome</keyword>
<comment type="similarity">
    <text evidence="2">Belongs to the CpxP/Spy family.</text>
</comment>
<feature type="region of interest" description="Disordered" evidence="5">
    <location>
        <begin position="37"/>
        <end position="64"/>
    </location>
</feature>
<feature type="signal peptide" evidence="6">
    <location>
        <begin position="1"/>
        <end position="35"/>
    </location>
</feature>
<dbReference type="GO" id="GO:0030288">
    <property type="term" value="C:outer membrane-bounded periplasmic space"/>
    <property type="evidence" value="ECO:0007669"/>
    <property type="project" value="TreeGrafter"/>
</dbReference>
<protein>
    <submittedName>
        <fullName evidence="7">16 kD immunogenic protein</fullName>
    </submittedName>
</protein>
<dbReference type="AlphaFoldDB" id="A0A0W0VGN6"/>
<dbReference type="CDD" id="cd09916">
    <property type="entry name" value="CpxP_like"/>
    <property type="match status" value="1"/>
</dbReference>
<dbReference type="PANTHER" id="PTHR38102:SF1">
    <property type="entry name" value="PERIPLASMIC CHAPERONE SPY"/>
    <property type="match status" value="1"/>
</dbReference>